<keyword evidence="2" id="KW-1185">Reference proteome</keyword>
<reference evidence="1" key="1">
    <citation type="submission" date="2022-08" db="EMBL/GenBank/DDBJ databases">
        <title>A Global Phylogenomic Analysis of the Shiitake Genus Lentinula.</title>
        <authorList>
            <consortium name="DOE Joint Genome Institute"/>
            <person name="Sierra-Patev S."/>
            <person name="Min B."/>
            <person name="Naranjo-Ortiz M."/>
            <person name="Looney B."/>
            <person name="Konkel Z."/>
            <person name="Slot J.C."/>
            <person name="Sakamoto Y."/>
            <person name="Steenwyk J.L."/>
            <person name="Rokas A."/>
            <person name="Carro J."/>
            <person name="Camarero S."/>
            <person name="Ferreira P."/>
            <person name="Molpeceres G."/>
            <person name="Ruiz-Duenas F.J."/>
            <person name="Serrano A."/>
            <person name="Henrissat B."/>
            <person name="Drula E."/>
            <person name="Hughes K.W."/>
            <person name="Mata J.L."/>
            <person name="Ishikawa N.K."/>
            <person name="Vargas-Isla R."/>
            <person name="Ushijima S."/>
            <person name="Smith C.A."/>
            <person name="Ahrendt S."/>
            <person name="Andreopoulos W."/>
            <person name="He G."/>
            <person name="Labutti K."/>
            <person name="Lipzen A."/>
            <person name="Ng V."/>
            <person name="Riley R."/>
            <person name="Sandor L."/>
            <person name="Barry K."/>
            <person name="Martinez A.T."/>
            <person name="Xiao Y."/>
            <person name="Gibbons J.G."/>
            <person name="Terashima K."/>
            <person name="Grigoriev I.V."/>
            <person name="Hibbett D.S."/>
        </authorList>
    </citation>
    <scope>NUCLEOTIDE SEQUENCE</scope>
    <source>
        <strain evidence="1">RHP3577 ss4</strain>
    </source>
</reference>
<evidence type="ECO:0000313" key="2">
    <source>
        <dbReference type="Proteomes" id="UP001150217"/>
    </source>
</evidence>
<dbReference type="Proteomes" id="UP001150217">
    <property type="component" value="Unassembled WGS sequence"/>
</dbReference>
<dbReference type="EMBL" id="JANVFT010000020">
    <property type="protein sequence ID" value="KAJ4497618.1"/>
    <property type="molecule type" value="Genomic_DNA"/>
</dbReference>
<accession>A0ABQ8VMJ9</accession>
<organism evidence="1 2">
    <name type="scientific">Lentinula lateritia</name>
    <dbReference type="NCBI Taxonomy" id="40482"/>
    <lineage>
        <taxon>Eukaryota</taxon>
        <taxon>Fungi</taxon>
        <taxon>Dikarya</taxon>
        <taxon>Basidiomycota</taxon>
        <taxon>Agaricomycotina</taxon>
        <taxon>Agaricomycetes</taxon>
        <taxon>Agaricomycetidae</taxon>
        <taxon>Agaricales</taxon>
        <taxon>Marasmiineae</taxon>
        <taxon>Omphalotaceae</taxon>
        <taxon>Lentinula</taxon>
    </lineage>
</organism>
<gene>
    <name evidence="1" type="ORF">C8R41DRAFT_917347</name>
</gene>
<proteinExistence type="predicted"/>
<name>A0ABQ8VMJ9_9AGAR</name>
<sequence>MSNIAKLITITPLHKPPVPPSPIYNVPLAPRYTPESPVPSDLLDILSKIEPKVPETDVWTRLSSPEGYFDENGYYCPPLDPPMDPQEIKEFAEKYFRPECESSFTAPELDQATFFHELMNGSDMTSLSPEDDSCPNSPEELERLLTELTSEWPADLLVSDTNDEATGNEQFILATLNEMMDTSS</sequence>
<protein>
    <submittedName>
        <fullName evidence="1">Uncharacterized protein</fullName>
    </submittedName>
</protein>
<evidence type="ECO:0000313" key="1">
    <source>
        <dbReference type="EMBL" id="KAJ4497618.1"/>
    </source>
</evidence>
<comment type="caution">
    <text evidence="1">The sequence shown here is derived from an EMBL/GenBank/DDBJ whole genome shotgun (WGS) entry which is preliminary data.</text>
</comment>